<gene>
    <name evidence="1" type="primary">Vigan.04G241200</name>
    <name evidence="1" type="ORF">VIGAN_04241200</name>
</gene>
<sequence length="98" mass="11863">RRKHNELKQSPFYTATLLKATKWKMVPSKLQRCAFLQAVFGVNKSKFDIHMIFYQVFYSYYFLFNDKRSIFMASDKRAYNLSSFISREELRDRFLVPL</sequence>
<dbReference type="AlphaFoldDB" id="A0A0S3RWF5"/>
<organism evidence="1 2">
    <name type="scientific">Vigna angularis var. angularis</name>
    <dbReference type="NCBI Taxonomy" id="157739"/>
    <lineage>
        <taxon>Eukaryota</taxon>
        <taxon>Viridiplantae</taxon>
        <taxon>Streptophyta</taxon>
        <taxon>Embryophyta</taxon>
        <taxon>Tracheophyta</taxon>
        <taxon>Spermatophyta</taxon>
        <taxon>Magnoliopsida</taxon>
        <taxon>eudicotyledons</taxon>
        <taxon>Gunneridae</taxon>
        <taxon>Pentapetalae</taxon>
        <taxon>rosids</taxon>
        <taxon>fabids</taxon>
        <taxon>Fabales</taxon>
        <taxon>Fabaceae</taxon>
        <taxon>Papilionoideae</taxon>
        <taxon>50 kb inversion clade</taxon>
        <taxon>NPAAA clade</taxon>
        <taxon>indigoferoid/millettioid clade</taxon>
        <taxon>Phaseoleae</taxon>
        <taxon>Vigna</taxon>
    </lineage>
</organism>
<protein>
    <submittedName>
        <fullName evidence="1">Uncharacterized protein</fullName>
    </submittedName>
</protein>
<dbReference type="EMBL" id="AP015037">
    <property type="protein sequence ID" value="BAT84931.1"/>
    <property type="molecule type" value="Genomic_DNA"/>
</dbReference>
<evidence type="ECO:0000313" key="1">
    <source>
        <dbReference type="EMBL" id="BAT84931.1"/>
    </source>
</evidence>
<feature type="non-terminal residue" evidence="1">
    <location>
        <position position="1"/>
    </location>
</feature>
<proteinExistence type="predicted"/>
<reference evidence="1 2" key="1">
    <citation type="journal article" date="2015" name="Sci. Rep.">
        <title>The power of single molecule real-time sequencing technology in the de novo assembly of a eukaryotic genome.</title>
        <authorList>
            <person name="Sakai H."/>
            <person name="Naito K."/>
            <person name="Ogiso-Tanaka E."/>
            <person name="Takahashi Y."/>
            <person name="Iseki K."/>
            <person name="Muto C."/>
            <person name="Satou K."/>
            <person name="Teruya K."/>
            <person name="Shiroma A."/>
            <person name="Shimoji M."/>
            <person name="Hirano T."/>
            <person name="Itoh T."/>
            <person name="Kaga A."/>
            <person name="Tomooka N."/>
        </authorList>
    </citation>
    <scope>NUCLEOTIDE SEQUENCE [LARGE SCALE GENOMIC DNA]</scope>
    <source>
        <strain evidence="2">cv. Shumari</strain>
    </source>
</reference>
<accession>A0A0S3RWF5</accession>
<evidence type="ECO:0000313" key="2">
    <source>
        <dbReference type="Proteomes" id="UP000291084"/>
    </source>
</evidence>
<name>A0A0S3RWF5_PHAAN</name>
<keyword evidence="2" id="KW-1185">Reference proteome</keyword>
<dbReference type="Proteomes" id="UP000291084">
    <property type="component" value="Chromosome 4"/>
</dbReference>